<dbReference type="EMBL" id="QHBU01000046">
    <property type="protein sequence ID" value="PZR83075.1"/>
    <property type="molecule type" value="Genomic_DNA"/>
</dbReference>
<dbReference type="Proteomes" id="UP000606991">
    <property type="component" value="Unassembled WGS sequence"/>
</dbReference>
<dbReference type="GO" id="GO:0046872">
    <property type="term" value="F:metal ion binding"/>
    <property type="evidence" value="ECO:0007669"/>
    <property type="project" value="InterPro"/>
</dbReference>
<reference evidence="1 4" key="3">
    <citation type="submission" date="2020-10" db="EMBL/GenBank/DDBJ databases">
        <title>Ca. Dormibacterota MAGs.</title>
        <authorList>
            <person name="Montgomery K."/>
        </authorList>
    </citation>
    <scope>NUCLEOTIDE SEQUENCE [LARGE SCALE GENOMIC DNA]</scope>
    <source>
        <strain evidence="1">SC8812_S17_18</strain>
    </source>
</reference>
<dbReference type="PANTHER" id="PTHR10138:SF0">
    <property type="entry name" value="TRYPTOPHAN 2,3-DIOXYGENASE"/>
    <property type="match status" value="1"/>
</dbReference>
<dbReference type="PANTHER" id="PTHR10138">
    <property type="entry name" value="TRYPTOPHAN 2,3-DIOXYGENASE"/>
    <property type="match status" value="1"/>
</dbReference>
<dbReference type="Pfam" id="PF03301">
    <property type="entry name" value="Trp_dioxygenase"/>
    <property type="match status" value="2"/>
</dbReference>
<dbReference type="Gene3D" id="1.20.58.480">
    <property type="match status" value="1"/>
</dbReference>
<dbReference type="GO" id="GO:0004833">
    <property type="term" value="F:L-tryptophan 2,3-dioxygenase activity"/>
    <property type="evidence" value="ECO:0007669"/>
    <property type="project" value="InterPro"/>
</dbReference>
<accession>A0A2W5ZJ81</accession>
<dbReference type="AlphaFoldDB" id="A0A2W5ZJ81"/>
<comment type="caution">
    <text evidence="2">The sequence shown here is derived from an EMBL/GenBank/DDBJ whole genome shotgun (WGS) entry which is preliminary data.</text>
</comment>
<dbReference type="Proteomes" id="UP000248724">
    <property type="component" value="Unassembled WGS sequence"/>
</dbReference>
<dbReference type="GO" id="GO:0019442">
    <property type="term" value="P:L-tryptophan catabolic process to acetyl-CoA"/>
    <property type="evidence" value="ECO:0007669"/>
    <property type="project" value="TreeGrafter"/>
</dbReference>
<protein>
    <submittedName>
        <fullName evidence="2">Tryptophan 2,3-dioxygenase</fullName>
    </submittedName>
</protein>
<dbReference type="RefSeq" id="WP_337313109.1">
    <property type="nucleotide sequence ID" value="NZ_JAEKNS010000131.1"/>
</dbReference>
<evidence type="ECO:0000313" key="4">
    <source>
        <dbReference type="Proteomes" id="UP000606991"/>
    </source>
</evidence>
<organism evidence="2 3">
    <name type="scientific">Candidatus Aeolococcus gillhamiae</name>
    <dbReference type="NCBI Taxonomy" id="3127015"/>
    <lineage>
        <taxon>Bacteria</taxon>
        <taxon>Bacillati</taxon>
        <taxon>Candidatus Dormiibacterota</taxon>
        <taxon>Candidatus Dormibacteria</taxon>
        <taxon>Candidatus Aeolococcales</taxon>
        <taxon>Candidatus Aeolococcaceae</taxon>
        <taxon>Candidatus Aeolococcus</taxon>
    </lineage>
</organism>
<evidence type="ECO:0000313" key="1">
    <source>
        <dbReference type="EMBL" id="MBJ7595734.1"/>
    </source>
</evidence>
<sequence>MGVPTDYATYLRIDELLDLQQPLSDGAHDEMLFIVVHQVYELWFKLILHELDAAAVALDDARAHAALRPMHRAVAVEQLLIDQLHVLESMSPDGFMRFRDPLAPASGFQSTQFREIEALSGAGDARHLDAAGRDEIHRAQLSERLGGRTLYTALGMSMRAAGFDAPDGDHADARARRMSALASLYRDHDDAPRAVLHELCEAFVDHDETIARWRHHHALMAAREIGSRTGSGGSLGVAYLQSTLDRRFFPELWEVRNQL</sequence>
<accession>A0A934JX81</accession>
<dbReference type="InterPro" id="IPR004981">
    <property type="entry name" value="Trp_2_3_dOase"/>
</dbReference>
<evidence type="ECO:0000313" key="3">
    <source>
        <dbReference type="Proteomes" id="UP000248724"/>
    </source>
</evidence>
<reference evidence="2" key="2">
    <citation type="submission" date="2018-05" db="EMBL/GenBank/DDBJ databases">
        <authorList>
            <person name="Ferrari B."/>
        </authorList>
    </citation>
    <scope>NUCLEOTIDE SEQUENCE</scope>
    <source>
        <strain evidence="2">RRmetagenome_bin12</strain>
    </source>
</reference>
<reference evidence="2 3" key="1">
    <citation type="journal article" date="2017" name="Nature">
        <title>Atmospheric trace gases support primary production in Antarctic desert surface soil.</title>
        <authorList>
            <person name="Ji M."/>
            <person name="Greening C."/>
            <person name="Vanwonterghem I."/>
            <person name="Carere C.R."/>
            <person name="Bay S.K."/>
            <person name="Steen J.A."/>
            <person name="Montgomery K."/>
            <person name="Lines T."/>
            <person name="Beardall J."/>
            <person name="van Dorst J."/>
            <person name="Snape I."/>
            <person name="Stott M.B."/>
            <person name="Hugenholtz P."/>
            <person name="Ferrari B.C."/>
        </authorList>
    </citation>
    <scope>NUCLEOTIDE SEQUENCE [LARGE SCALE GENOMIC DNA]</scope>
    <source>
        <strain evidence="2">RRmetagenome_bin12</strain>
    </source>
</reference>
<dbReference type="SUPFAM" id="SSF140959">
    <property type="entry name" value="Indolic compounds 2,3-dioxygenase-like"/>
    <property type="match status" value="1"/>
</dbReference>
<dbReference type="GO" id="GO:0019441">
    <property type="term" value="P:L-tryptophan catabolic process to kynurenine"/>
    <property type="evidence" value="ECO:0007669"/>
    <property type="project" value="InterPro"/>
</dbReference>
<proteinExistence type="predicted"/>
<gene>
    <name evidence="2" type="ORF">DLM65_02680</name>
    <name evidence="1" type="ORF">JF886_12900</name>
</gene>
<dbReference type="GO" id="GO:0020037">
    <property type="term" value="F:heme binding"/>
    <property type="evidence" value="ECO:0007669"/>
    <property type="project" value="InterPro"/>
</dbReference>
<name>A0A2W5ZJ81_9BACT</name>
<dbReference type="InterPro" id="IPR037217">
    <property type="entry name" value="Trp/Indoleamine_2_3_dOase-like"/>
</dbReference>
<evidence type="ECO:0000313" key="2">
    <source>
        <dbReference type="EMBL" id="PZR83075.1"/>
    </source>
</evidence>
<dbReference type="EMBL" id="JAEKNS010000131">
    <property type="protein sequence ID" value="MBJ7595734.1"/>
    <property type="molecule type" value="Genomic_DNA"/>
</dbReference>